<name>A0AAN8J8V4_PATCE</name>
<dbReference type="EMBL" id="JAZGQO010000014">
    <property type="protein sequence ID" value="KAK6170948.1"/>
    <property type="molecule type" value="Genomic_DNA"/>
</dbReference>
<evidence type="ECO:0000256" key="1">
    <source>
        <dbReference type="SAM" id="Phobius"/>
    </source>
</evidence>
<evidence type="ECO:0000313" key="2">
    <source>
        <dbReference type="EMBL" id="KAK6170948.1"/>
    </source>
</evidence>
<dbReference type="PANTHER" id="PTHR12840:SF1">
    <property type="entry name" value="NADH DEHYDROGENASE [UBIQUINONE] 1 BETA SUBCOMPLEX SUBUNIT 8, MITOCHONDRIAL"/>
    <property type="match status" value="1"/>
</dbReference>
<gene>
    <name evidence="2" type="ORF">SNE40_019226</name>
</gene>
<comment type="caution">
    <text evidence="2">The sequence shown here is derived from an EMBL/GenBank/DDBJ whole genome shotgun (WGS) entry which is preliminary data.</text>
</comment>
<feature type="transmembrane region" description="Helical" evidence="1">
    <location>
        <begin position="131"/>
        <end position="154"/>
    </location>
</feature>
<dbReference type="InterPro" id="IPR008699">
    <property type="entry name" value="NDUFB8"/>
</dbReference>
<sequence length="190" mass="22042">MATLRTSCRTVAKLKRYLVQRTVATSSVVSNWNKDWQPGPFPKTQEERIAAAKKYGLRVEDYQVYPDDGLGYGDYPKLPIVSGEHRDPYEDWDDPGSKTNYNEVRHVDHDLYLEYKLDPNRKRQVSLNKQLLQFLGAVTAIMVVYVLCEPYPFFQPVLPKQFPFNDLYLEKGGDPSMEPTVKHYTFESPE</sequence>
<dbReference type="PANTHER" id="PTHR12840">
    <property type="entry name" value="NADH-UBIQUINONE OXIDOREDUCTASE ASHI SUBUNIT"/>
    <property type="match status" value="1"/>
</dbReference>
<dbReference type="Proteomes" id="UP001347796">
    <property type="component" value="Unassembled WGS sequence"/>
</dbReference>
<dbReference type="AlphaFoldDB" id="A0AAN8J8V4"/>
<reference evidence="2 3" key="1">
    <citation type="submission" date="2024-01" db="EMBL/GenBank/DDBJ databases">
        <title>The genome of the rayed Mediterranean limpet Patella caerulea (Linnaeus, 1758).</title>
        <authorList>
            <person name="Anh-Thu Weber A."/>
            <person name="Halstead-Nussloch G."/>
        </authorList>
    </citation>
    <scope>NUCLEOTIDE SEQUENCE [LARGE SCALE GENOMIC DNA]</scope>
    <source>
        <strain evidence="2">AATW-2023a</strain>
        <tissue evidence="2">Whole specimen</tissue>
    </source>
</reference>
<proteinExistence type="predicted"/>
<protein>
    <recommendedName>
        <fullName evidence="4">NADH dehydrogenase [ubiquinone] 1 beta subcomplex subunit 8, mitochondrial</fullName>
    </recommendedName>
</protein>
<keyword evidence="3" id="KW-1185">Reference proteome</keyword>
<dbReference type="GO" id="GO:0005739">
    <property type="term" value="C:mitochondrion"/>
    <property type="evidence" value="ECO:0007669"/>
    <property type="project" value="InterPro"/>
</dbReference>
<dbReference type="Pfam" id="PF05821">
    <property type="entry name" value="NDUF_B8"/>
    <property type="match status" value="1"/>
</dbReference>
<organism evidence="2 3">
    <name type="scientific">Patella caerulea</name>
    <name type="common">Rayed Mediterranean limpet</name>
    <dbReference type="NCBI Taxonomy" id="87958"/>
    <lineage>
        <taxon>Eukaryota</taxon>
        <taxon>Metazoa</taxon>
        <taxon>Spiralia</taxon>
        <taxon>Lophotrochozoa</taxon>
        <taxon>Mollusca</taxon>
        <taxon>Gastropoda</taxon>
        <taxon>Patellogastropoda</taxon>
        <taxon>Patelloidea</taxon>
        <taxon>Patellidae</taxon>
        <taxon>Patella</taxon>
    </lineage>
</organism>
<keyword evidence="1" id="KW-0812">Transmembrane</keyword>
<accession>A0AAN8J8V4</accession>
<evidence type="ECO:0008006" key="4">
    <source>
        <dbReference type="Google" id="ProtNLM"/>
    </source>
</evidence>
<evidence type="ECO:0000313" key="3">
    <source>
        <dbReference type="Proteomes" id="UP001347796"/>
    </source>
</evidence>
<keyword evidence="1" id="KW-0472">Membrane</keyword>
<keyword evidence="1" id="KW-1133">Transmembrane helix</keyword>